<sequence>MSSTDQGTSARECKICLEPVQSAYLLECADMYCWECIKHFCESQKKRKLTPSCPLCIHEIKGEWLTNLLEGDAPPPPPPPKPQHVEVRREEQPEDDLALPVLGGIHSEELKGETYFCPSCQEGEGVINNSRTKATCACGHVFCVECYQEWGANDAHRCIRQGNGENSGVLEGDYLDRIRNIGQNGDELLCPKCTMRCEIRNDSSLGKCEMCEHEFCMFCREDYDVGHRFSPFKACGKKYSNGKDDICLALTWYLFIDIIIYPQLYFLTPITKKLKCPKECGEYIGAIILLVVFVFLFLLAILFSCFCCLIFPCLALQRSNHLKRRLDE</sequence>
<keyword evidence="1" id="KW-0808">Transferase</keyword>
<feature type="transmembrane region" description="Helical" evidence="9">
    <location>
        <begin position="284"/>
        <end position="316"/>
    </location>
</feature>
<protein>
    <submittedName>
        <fullName evidence="12">Uncharacterized protein</fullName>
    </submittedName>
</protein>
<evidence type="ECO:0000313" key="12">
    <source>
        <dbReference type="EMBL" id="CAI2375259.1"/>
    </source>
</evidence>
<dbReference type="PROSITE" id="PS00518">
    <property type="entry name" value="ZF_RING_1"/>
    <property type="match status" value="1"/>
</dbReference>
<dbReference type="InterPro" id="IPR013083">
    <property type="entry name" value="Znf_RING/FYVE/PHD"/>
</dbReference>
<dbReference type="AlphaFoldDB" id="A0AAD2CZ79"/>
<comment type="caution">
    <text evidence="12">The sequence shown here is derived from an EMBL/GenBank/DDBJ whole genome shotgun (WGS) entry which is preliminary data.</text>
</comment>
<feature type="compositionally biased region" description="Pro residues" evidence="8">
    <location>
        <begin position="73"/>
        <end position="82"/>
    </location>
</feature>
<evidence type="ECO:0000256" key="5">
    <source>
        <dbReference type="ARBA" id="ARBA00022786"/>
    </source>
</evidence>
<keyword evidence="4 7" id="KW-0863">Zinc-finger</keyword>
<dbReference type="SUPFAM" id="SSF57850">
    <property type="entry name" value="RING/U-box"/>
    <property type="match status" value="3"/>
</dbReference>
<evidence type="ECO:0000256" key="8">
    <source>
        <dbReference type="SAM" id="MobiDB-lite"/>
    </source>
</evidence>
<evidence type="ECO:0000259" key="11">
    <source>
        <dbReference type="PROSITE" id="PS51873"/>
    </source>
</evidence>
<dbReference type="Gene3D" id="3.30.40.10">
    <property type="entry name" value="Zinc/RING finger domain, C3HC4 (zinc finger)"/>
    <property type="match status" value="1"/>
</dbReference>
<dbReference type="GO" id="GO:0008270">
    <property type="term" value="F:zinc ion binding"/>
    <property type="evidence" value="ECO:0007669"/>
    <property type="project" value="UniProtKB-KW"/>
</dbReference>
<keyword evidence="5" id="KW-0833">Ubl conjugation pathway</keyword>
<evidence type="ECO:0000256" key="1">
    <source>
        <dbReference type="ARBA" id="ARBA00022679"/>
    </source>
</evidence>
<evidence type="ECO:0000313" key="13">
    <source>
        <dbReference type="Proteomes" id="UP001295684"/>
    </source>
</evidence>
<keyword evidence="13" id="KW-1185">Reference proteome</keyword>
<dbReference type="InterPro" id="IPR044066">
    <property type="entry name" value="TRIAD_supradom"/>
</dbReference>
<keyword evidence="9" id="KW-0812">Transmembrane</keyword>
<dbReference type="Proteomes" id="UP001295684">
    <property type="component" value="Unassembled WGS sequence"/>
</dbReference>
<feature type="domain" description="RING-type" evidence="10">
    <location>
        <begin position="13"/>
        <end position="56"/>
    </location>
</feature>
<dbReference type="PROSITE" id="PS51873">
    <property type="entry name" value="TRIAD"/>
    <property type="match status" value="1"/>
</dbReference>
<feature type="domain" description="RING-type" evidence="11">
    <location>
        <begin position="9"/>
        <end position="239"/>
    </location>
</feature>
<dbReference type="PROSITE" id="PS50089">
    <property type="entry name" value="ZF_RING_2"/>
    <property type="match status" value="1"/>
</dbReference>
<name>A0AAD2CZ79_EUPCR</name>
<gene>
    <name evidence="12" type="ORF">ECRASSUSDP1_LOCUS16621</name>
</gene>
<evidence type="ECO:0000256" key="3">
    <source>
        <dbReference type="ARBA" id="ARBA00022737"/>
    </source>
</evidence>
<feature type="transmembrane region" description="Helical" evidence="9">
    <location>
        <begin position="246"/>
        <end position="264"/>
    </location>
</feature>
<keyword evidence="3" id="KW-0677">Repeat</keyword>
<proteinExistence type="predicted"/>
<keyword evidence="2" id="KW-0479">Metal-binding</keyword>
<keyword evidence="6" id="KW-0862">Zinc</keyword>
<keyword evidence="9" id="KW-1133">Transmembrane helix</keyword>
<dbReference type="SMART" id="SM00184">
    <property type="entry name" value="RING"/>
    <property type="match status" value="2"/>
</dbReference>
<evidence type="ECO:0000256" key="6">
    <source>
        <dbReference type="ARBA" id="ARBA00022833"/>
    </source>
</evidence>
<dbReference type="EMBL" id="CAMPGE010016724">
    <property type="protein sequence ID" value="CAI2375259.1"/>
    <property type="molecule type" value="Genomic_DNA"/>
</dbReference>
<dbReference type="GO" id="GO:0016740">
    <property type="term" value="F:transferase activity"/>
    <property type="evidence" value="ECO:0007669"/>
    <property type="project" value="UniProtKB-KW"/>
</dbReference>
<keyword evidence="9" id="KW-0472">Membrane</keyword>
<evidence type="ECO:0000259" key="10">
    <source>
        <dbReference type="PROSITE" id="PS50089"/>
    </source>
</evidence>
<accession>A0AAD2CZ79</accession>
<evidence type="ECO:0000256" key="7">
    <source>
        <dbReference type="PROSITE-ProRule" id="PRU00175"/>
    </source>
</evidence>
<evidence type="ECO:0000256" key="2">
    <source>
        <dbReference type="ARBA" id="ARBA00022723"/>
    </source>
</evidence>
<reference evidence="12" key="1">
    <citation type="submission" date="2023-07" db="EMBL/GenBank/DDBJ databases">
        <authorList>
            <consortium name="AG Swart"/>
            <person name="Singh M."/>
            <person name="Singh A."/>
            <person name="Seah K."/>
            <person name="Emmerich C."/>
        </authorList>
    </citation>
    <scope>NUCLEOTIDE SEQUENCE</scope>
    <source>
        <strain evidence="12">DP1</strain>
    </source>
</reference>
<dbReference type="InterPro" id="IPR017907">
    <property type="entry name" value="Znf_RING_CS"/>
</dbReference>
<evidence type="ECO:0000256" key="4">
    <source>
        <dbReference type="ARBA" id="ARBA00022771"/>
    </source>
</evidence>
<feature type="region of interest" description="Disordered" evidence="8">
    <location>
        <begin position="69"/>
        <end position="94"/>
    </location>
</feature>
<organism evidence="12 13">
    <name type="scientific">Euplotes crassus</name>
    <dbReference type="NCBI Taxonomy" id="5936"/>
    <lineage>
        <taxon>Eukaryota</taxon>
        <taxon>Sar</taxon>
        <taxon>Alveolata</taxon>
        <taxon>Ciliophora</taxon>
        <taxon>Intramacronucleata</taxon>
        <taxon>Spirotrichea</taxon>
        <taxon>Hypotrichia</taxon>
        <taxon>Euplotida</taxon>
        <taxon>Euplotidae</taxon>
        <taxon>Moneuplotes</taxon>
    </lineage>
</organism>
<dbReference type="InterPro" id="IPR001841">
    <property type="entry name" value="Znf_RING"/>
</dbReference>
<evidence type="ECO:0000256" key="9">
    <source>
        <dbReference type="SAM" id="Phobius"/>
    </source>
</evidence>